<proteinExistence type="predicted"/>
<dbReference type="AlphaFoldDB" id="A0A9W8XQ27"/>
<dbReference type="RefSeq" id="XP_056073620.1">
    <property type="nucleotide sequence ID" value="XM_056213312.1"/>
</dbReference>
<evidence type="ECO:0000256" key="2">
    <source>
        <dbReference type="ARBA" id="ARBA00023002"/>
    </source>
</evidence>
<keyword evidence="1" id="KW-0479">Metal-binding</keyword>
<protein>
    <recommendedName>
        <fullName evidence="4 5">Tyrosinase copper-binding domain-containing protein</fullName>
    </recommendedName>
</protein>
<dbReference type="InterPro" id="IPR050316">
    <property type="entry name" value="Tyrosinase/Hemocyanin"/>
</dbReference>
<dbReference type="OrthoDB" id="6132182at2759"/>
<dbReference type="Proteomes" id="UP001140513">
    <property type="component" value="Unassembled WGS sequence"/>
</dbReference>
<evidence type="ECO:0000259" key="5">
    <source>
        <dbReference type="PROSITE" id="PS00498"/>
    </source>
</evidence>
<dbReference type="Gene3D" id="1.10.1280.10">
    <property type="entry name" value="Di-copper center containing domain from catechol oxidase"/>
    <property type="match status" value="1"/>
</dbReference>
<dbReference type="Pfam" id="PF00264">
    <property type="entry name" value="Tyrosinase"/>
    <property type="match status" value="1"/>
</dbReference>
<evidence type="ECO:0000256" key="3">
    <source>
        <dbReference type="SAM" id="SignalP"/>
    </source>
</evidence>
<feature type="signal peptide" evidence="3">
    <location>
        <begin position="1"/>
        <end position="26"/>
    </location>
</feature>
<dbReference type="GeneID" id="80908058"/>
<keyword evidence="7" id="KW-1185">Reference proteome</keyword>
<dbReference type="GO" id="GO:0016491">
    <property type="term" value="F:oxidoreductase activity"/>
    <property type="evidence" value="ECO:0007669"/>
    <property type="project" value="UniProtKB-KW"/>
</dbReference>
<gene>
    <name evidence="6" type="ORF">N0V89_004528</name>
</gene>
<comment type="caution">
    <text evidence="6">The sequence shown here is derived from an EMBL/GenBank/DDBJ whole genome shotgun (WGS) entry which is preliminary data.</text>
</comment>
<dbReference type="PROSITE" id="PS00498">
    <property type="entry name" value="TYROSINASE_2"/>
    <property type="match status" value="1"/>
</dbReference>
<organism evidence="6 7">
    <name type="scientific">Didymosphaeria variabile</name>
    <dbReference type="NCBI Taxonomy" id="1932322"/>
    <lineage>
        <taxon>Eukaryota</taxon>
        <taxon>Fungi</taxon>
        <taxon>Dikarya</taxon>
        <taxon>Ascomycota</taxon>
        <taxon>Pezizomycotina</taxon>
        <taxon>Dothideomycetes</taxon>
        <taxon>Pleosporomycetidae</taxon>
        <taxon>Pleosporales</taxon>
        <taxon>Massarineae</taxon>
        <taxon>Didymosphaeriaceae</taxon>
        <taxon>Didymosphaeria</taxon>
    </lineage>
</organism>
<reference evidence="6" key="1">
    <citation type="submission" date="2022-10" db="EMBL/GenBank/DDBJ databases">
        <title>Tapping the CABI collections for fungal endophytes: first genome assemblies for Collariella, Neodidymelliopsis, Ascochyta clinopodiicola, Didymella pomorum, Didymosphaeria variabile, Neocosmospora piperis and Neocucurbitaria cava.</title>
        <authorList>
            <person name="Hill R."/>
        </authorList>
    </citation>
    <scope>NUCLEOTIDE SEQUENCE</scope>
    <source>
        <strain evidence="6">IMI 356815</strain>
    </source>
</reference>
<feature type="domain" description="Tyrosinase copper-binding" evidence="4">
    <location>
        <begin position="123"/>
        <end position="140"/>
    </location>
</feature>
<dbReference type="PROSITE" id="PS00497">
    <property type="entry name" value="TYROSINASE_1"/>
    <property type="match status" value="1"/>
</dbReference>
<dbReference type="InterPro" id="IPR008922">
    <property type="entry name" value="Di-copper_centre_dom_sf"/>
</dbReference>
<feature type="domain" description="Tyrosinase copper-binding" evidence="5">
    <location>
        <begin position="304"/>
        <end position="315"/>
    </location>
</feature>
<dbReference type="EMBL" id="JAPEUX010000003">
    <property type="protein sequence ID" value="KAJ4356494.1"/>
    <property type="molecule type" value="Genomic_DNA"/>
</dbReference>
<evidence type="ECO:0000259" key="4">
    <source>
        <dbReference type="PROSITE" id="PS00497"/>
    </source>
</evidence>
<evidence type="ECO:0000313" key="6">
    <source>
        <dbReference type="EMBL" id="KAJ4356494.1"/>
    </source>
</evidence>
<dbReference type="PANTHER" id="PTHR11474">
    <property type="entry name" value="TYROSINASE FAMILY MEMBER"/>
    <property type="match status" value="1"/>
</dbReference>
<dbReference type="GO" id="GO:0046872">
    <property type="term" value="F:metal ion binding"/>
    <property type="evidence" value="ECO:0007669"/>
    <property type="project" value="UniProtKB-KW"/>
</dbReference>
<dbReference type="InterPro" id="IPR002227">
    <property type="entry name" value="Tyrosinase_Cu-bd"/>
</dbReference>
<dbReference type="PANTHER" id="PTHR11474:SF125">
    <property type="entry name" value="N-ACETYL-6-HYDROXYTRYPTOPHAN OXIDASE IVOB-RELATED"/>
    <property type="match status" value="1"/>
</dbReference>
<dbReference type="SUPFAM" id="SSF48056">
    <property type="entry name" value="Di-copper centre-containing domain"/>
    <property type="match status" value="1"/>
</dbReference>
<evidence type="ECO:0000256" key="1">
    <source>
        <dbReference type="ARBA" id="ARBA00022723"/>
    </source>
</evidence>
<feature type="chain" id="PRO_5040757298" description="Tyrosinase copper-binding domain-containing protein" evidence="3">
    <location>
        <begin position="27"/>
        <end position="382"/>
    </location>
</feature>
<name>A0A9W8XQ27_9PLEO</name>
<keyword evidence="2" id="KW-0560">Oxidoreductase</keyword>
<sequence>MVGGSTLRGLCALLVALSLLSALCAADAVSDLQTKGRAAVDAEVAKSTTCTKDKLQVRKEWYAFSAGSFFGGDITASEKKAYIAAVLCITKAPSKLPAASYPGAKSRYDDFVAIHMKNTMSIHGTGNFLSWHRYFTFAYEQALRTECGYNGTQPYWDWGRWASSPETSPIFDGSDTSISGQGEKVAHNSNGMKPAGNGGGCIASGPFKDMKVNLGPMAALGDTSPPKNPRSDGYGYNPRCIKRDISGYLSQRDASTAKIAALISGQSTIASFQNQMQSGTGVHPAGHFTISGDPGSDFYVSPGDPAFWLHHSMIDRVWYIWQTQDFSKRQQVIAGGTSMMGGGKAATLSDGIDLEVLNVGGSKYAIKDLVSTVAGPLCYVYE</sequence>
<keyword evidence="3" id="KW-0732">Signal</keyword>
<dbReference type="PRINTS" id="PR00092">
    <property type="entry name" value="TYROSINASE"/>
</dbReference>
<evidence type="ECO:0000313" key="7">
    <source>
        <dbReference type="Proteomes" id="UP001140513"/>
    </source>
</evidence>
<accession>A0A9W8XQ27</accession>